<protein>
    <recommendedName>
        <fullName evidence="4">Rap1a immunity protein domain-containing protein</fullName>
    </recommendedName>
</protein>
<feature type="chain" id="PRO_5002734185" description="Rap1a immunity protein domain-containing protein" evidence="1">
    <location>
        <begin position="23"/>
        <end position="118"/>
    </location>
</feature>
<keyword evidence="3" id="KW-1185">Reference proteome</keyword>
<name>A9CY56_HOEPD</name>
<proteinExistence type="predicted"/>
<feature type="signal peptide" evidence="1">
    <location>
        <begin position="1"/>
        <end position="22"/>
    </location>
</feature>
<dbReference type="Proteomes" id="UP000004291">
    <property type="component" value="Chromosome"/>
</dbReference>
<evidence type="ECO:0000313" key="3">
    <source>
        <dbReference type="Proteomes" id="UP000004291"/>
    </source>
</evidence>
<sequence>MLQVKTLALASLIALSATQGYAQSQPEPSPQMAEFFAFDREAQEAFIGNGINMIGVVASQTASDIARCMNSWYSADSESQREKHAEIIDAMRRLPQYQPAAIVLAVVEKHCGKFERDE</sequence>
<evidence type="ECO:0000313" key="2">
    <source>
        <dbReference type="EMBL" id="EDQ34540.1"/>
    </source>
</evidence>
<keyword evidence="1" id="KW-0732">Signal</keyword>
<organism evidence="2 3">
    <name type="scientific">Hoeflea phototrophica (strain DSM 17068 / NCIMB 14078 / DFL-43)</name>
    <dbReference type="NCBI Taxonomy" id="411684"/>
    <lineage>
        <taxon>Bacteria</taxon>
        <taxon>Pseudomonadati</taxon>
        <taxon>Pseudomonadota</taxon>
        <taxon>Alphaproteobacteria</taxon>
        <taxon>Hyphomicrobiales</taxon>
        <taxon>Rhizobiaceae</taxon>
        <taxon>Hoeflea</taxon>
    </lineage>
</organism>
<reference evidence="2 3" key="1">
    <citation type="submission" date="2007-10" db="EMBL/GenBank/DDBJ databases">
        <authorList>
            <person name="Wagner-Dobler I."/>
            <person name="Ferriera S."/>
            <person name="Johnson J."/>
            <person name="Kravitz S."/>
            <person name="Beeson K."/>
            <person name="Sutton G."/>
            <person name="Rogers Y.-H."/>
            <person name="Friedman R."/>
            <person name="Frazier M."/>
            <person name="Venter J.C."/>
        </authorList>
    </citation>
    <scope>NUCLEOTIDE SEQUENCE [LARGE SCALE GENOMIC DNA]</scope>
    <source>
        <strain evidence="2 3">DFL-43</strain>
    </source>
</reference>
<dbReference type="EMBL" id="ABIA03000002">
    <property type="protein sequence ID" value="EDQ34540.1"/>
    <property type="molecule type" value="Genomic_DNA"/>
</dbReference>
<comment type="caution">
    <text evidence="2">The sequence shown here is derived from an EMBL/GenBank/DDBJ whole genome shotgun (WGS) entry which is preliminary data.</text>
</comment>
<dbReference type="AlphaFoldDB" id="A9CY56"/>
<gene>
    <name evidence="2" type="ORF">HPDFL43_00045</name>
</gene>
<dbReference type="OrthoDB" id="7869975at2"/>
<reference evidence="2 3" key="2">
    <citation type="submission" date="2012-06" db="EMBL/GenBank/DDBJ databases">
        <authorList>
            <person name="Fiebig A."/>
        </authorList>
    </citation>
    <scope>NUCLEOTIDE SEQUENCE [LARGE SCALE GENOMIC DNA]</scope>
    <source>
        <strain evidence="2 3">DFL-43</strain>
    </source>
</reference>
<dbReference type="HOGENOM" id="CLU_2069895_0_0_5"/>
<dbReference type="RefSeq" id="WP_007195801.1">
    <property type="nucleotide sequence ID" value="NZ_CM002917.1"/>
</dbReference>
<dbReference type="eggNOG" id="ENOG5033MHI">
    <property type="taxonomic scope" value="Bacteria"/>
</dbReference>
<evidence type="ECO:0008006" key="4">
    <source>
        <dbReference type="Google" id="ProtNLM"/>
    </source>
</evidence>
<evidence type="ECO:0000256" key="1">
    <source>
        <dbReference type="SAM" id="SignalP"/>
    </source>
</evidence>
<accession>A9CY56</accession>